<dbReference type="GO" id="GO:0005634">
    <property type="term" value="C:nucleus"/>
    <property type="evidence" value="ECO:0007669"/>
    <property type="project" value="UniProtKB-SubCell"/>
</dbReference>
<evidence type="ECO:0000256" key="2">
    <source>
        <dbReference type="ARBA" id="ARBA00023163"/>
    </source>
</evidence>
<evidence type="ECO:0000313" key="7">
    <source>
        <dbReference type="EMBL" id="QRW26477.1"/>
    </source>
</evidence>
<dbReference type="Proteomes" id="UP000663840">
    <property type="component" value="Unassembled WGS sequence"/>
</dbReference>
<accession>A0A8H7H176</accession>
<dbReference type="PANTHER" id="PTHR15052:SF2">
    <property type="entry name" value="GENERAL TRANSCRIPTION FACTOR 3C POLYPEPTIDE 2"/>
    <property type="match status" value="1"/>
</dbReference>
<reference evidence="7" key="1">
    <citation type="submission" date="2020-05" db="EMBL/GenBank/DDBJ databases">
        <title>Evolutionary and genomic comparisons of hybrid uninucleate and nonhybrid Rhizoctonia fungi.</title>
        <authorList>
            <person name="Li C."/>
            <person name="Chen X."/>
        </authorList>
    </citation>
    <scope>NUCLEOTIDE SEQUENCE</scope>
    <source>
        <strain evidence="7">AG-1 IA</strain>
    </source>
</reference>
<dbReference type="Proteomes" id="UP000650533">
    <property type="component" value="Chromosome 15"/>
</dbReference>
<feature type="compositionally biased region" description="Polar residues" evidence="4">
    <location>
        <begin position="23"/>
        <end position="58"/>
    </location>
</feature>
<reference evidence="6" key="2">
    <citation type="submission" date="2020-09" db="EMBL/GenBank/DDBJ databases">
        <title>Comparative genome analyses of four rice-infecting Rhizoctonia solani isolates reveal extensive enrichment of homogalacturonan modification genes.</title>
        <authorList>
            <person name="Lee D.-Y."/>
            <person name="Jeon J."/>
            <person name="Kim K.-T."/>
            <person name="Cheong K."/>
            <person name="Song H."/>
            <person name="Choi G."/>
            <person name="Ko J."/>
            <person name="Opiyo S.O."/>
            <person name="Zuo S."/>
            <person name="Madhav S."/>
            <person name="Lee Y.-H."/>
            <person name="Wang G.-L."/>
        </authorList>
    </citation>
    <scope>NUCLEOTIDE SEQUENCE</scope>
    <source>
        <strain evidence="6">AG1-IA YN-7</strain>
    </source>
</reference>
<evidence type="ECO:0000256" key="3">
    <source>
        <dbReference type="ARBA" id="ARBA00023242"/>
    </source>
</evidence>
<dbReference type="InterPro" id="IPR001680">
    <property type="entry name" value="WD40_rpt"/>
</dbReference>
<dbReference type="PANTHER" id="PTHR15052">
    <property type="entry name" value="RNA POLYMERASE III TRANSCRIPTION INITIATION FACTOR COMPLEX SUBUNIT"/>
    <property type="match status" value="1"/>
</dbReference>
<dbReference type="InterPro" id="IPR052416">
    <property type="entry name" value="GTF3C_component"/>
</dbReference>
<organism evidence="6 8">
    <name type="scientific">Rhizoctonia solani</name>
    <dbReference type="NCBI Taxonomy" id="456999"/>
    <lineage>
        <taxon>Eukaryota</taxon>
        <taxon>Fungi</taxon>
        <taxon>Dikarya</taxon>
        <taxon>Basidiomycota</taxon>
        <taxon>Agaricomycotina</taxon>
        <taxon>Agaricomycetes</taxon>
        <taxon>Cantharellales</taxon>
        <taxon>Ceratobasidiaceae</taxon>
        <taxon>Rhizoctonia</taxon>
    </lineage>
</organism>
<dbReference type="GO" id="GO:0006383">
    <property type="term" value="P:transcription by RNA polymerase III"/>
    <property type="evidence" value="ECO:0007669"/>
    <property type="project" value="TreeGrafter"/>
</dbReference>
<dbReference type="EMBL" id="CAJMWR010001266">
    <property type="protein sequence ID" value="CAE6421050.1"/>
    <property type="molecule type" value="Genomic_DNA"/>
</dbReference>
<feature type="region of interest" description="Disordered" evidence="4">
    <location>
        <begin position="632"/>
        <end position="655"/>
    </location>
</feature>
<comment type="subcellular location">
    <subcellularLocation>
        <location evidence="1">Nucleus</location>
    </subcellularLocation>
</comment>
<proteinExistence type="predicted"/>
<protein>
    <submittedName>
        <fullName evidence="7">WD domain, G-beta repeat protein</fullName>
    </submittedName>
    <submittedName>
        <fullName evidence="6">WD40 repeats protein</fullName>
    </submittedName>
</protein>
<dbReference type="Gene3D" id="2.130.10.10">
    <property type="entry name" value="YVTN repeat-like/Quinoprotein amine dehydrogenase"/>
    <property type="match status" value="1"/>
</dbReference>
<dbReference type="InterPro" id="IPR015943">
    <property type="entry name" value="WD40/YVTN_repeat-like_dom_sf"/>
</dbReference>
<dbReference type="SUPFAM" id="SSF50978">
    <property type="entry name" value="WD40 repeat-like"/>
    <property type="match status" value="1"/>
</dbReference>
<dbReference type="SMART" id="SM00320">
    <property type="entry name" value="WD40"/>
    <property type="match status" value="4"/>
</dbReference>
<dbReference type="GO" id="GO:0000127">
    <property type="term" value="C:transcription factor TFIIIC complex"/>
    <property type="evidence" value="ECO:0007669"/>
    <property type="project" value="TreeGrafter"/>
</dbReference>
<dbReference type="InterPro" id="IPR036322">
    <property type="entry name" value="WD40_repeat_dom_sf"/>
</dbReference>
<dbReference type="EMBL" id="CP059672">
    <property type="protein sequence ID" value="QRW26477.1"/>
    <property type="molecule type" value="Genomic_DNA"/>
</dbReference>
<dbReference type="EMBL" id="JACYCC010000214">
    <property type="protein sequence ID" value="KAF8671910.1"/>
    <property type="molecule type" value="Genomic_DNA"/>
</dbReference>
<sequence length="759" mass="83226">MSRRSARKTNKVSYTELVEEQPESSTRSRTGNQALTSNGRESDNNTNTGADGETTSSGPPYHNANLVQTAGVQRTVEPEANSEIIPKNFTTKTRHVPRSVAREANARTRPCPAFFPDPAVRLAPGYTKTHGLFEEQILVQETGERDVISTRKARDYLGTNIGAGPILEACEDLGCFKEAKEKRPVVYQDVVIQHTDYELLQSSDVASFVNSGIDTVKCLMGPLGDQKMAEIELFKTQRLDNFWPSSQALTFNAGNPVWGLDWCPTSERFTAEHNYSQYLAISTIPPTSKESAGALSSASSKSAVQIWRFGPSKTPTDKTDLGEASCALVLCLDVPPARLLKWCPLPTNDEDKPTSGTVRKLGILGGLFGDGTVGIYKIPDPEDFKTESGPAYVRLTRPLVHLALPDARFTYMDWGNSEVVAMGCSNGHIIAYNLKSCIQGTPDPQGLSILPTHYTYVHQSRVQSVKWIRLPTEPDEDPHMVVSGGFDGHIYVTDLRHPGGMPVSMYRCRDVIQAVAFSAYGAGIISNEHENMIKYTGLHPLVLGRGHNVTESRGPIWDIATSDLHPQVAVASSDGTLTIANLLKYARKGSAMPSFIHTAYRMDFNRHTSELRMLDMLVPRDHKDYRHLSKTRGVPQGLAPTDATASQRATAERERDGFGTWEPVIGEFTCISPPFVERQFCPTSPITPNAINKQPRVGIHCAAWQPSRLAQAGVLASGTASGLVRIDILCEQVFNLRPQRGEGADDDDEEDDADEADDG</sequence>
<evidence type="ECO:0000313" key="6">
    <source>
        <dbReference type="EMBL" id="KAF8671910.1"/>
    </source>
</evidence>
<evidence type="ECO:0000256" key="1">
    <source>
        <dbReference type="ARBA" id="ARBA00004123"/>
    </source>
</evidence>
<feature type="compositionally biased region" description="Acidic residues" evidence="4">
    <location>
        <begin position="744"/>
        <end position="759"/>
    </location>
</feature>
<reference evidence="5" key="3">
    <citation type="submission" date="2021-01" db="EMBL/GenBank/DDBJ databases">
        <authorList>
            <person name="Kaushik A."/>
        </authorList>
    </citation>
    <scope>NUCLEOTIDE SEQUENCE</scope>
    <source>
        <strain evidence="5">AG1-1A</strain>
    </source>
</reference>
<dbReference type="Proteomes" id="UP000650582">
    <property type="component" value="Unassembled WGS sequence"/>
</dbReference>
<feature type="compositionally biased region" description="Basic residues" evidence="4">
    <location>
        <begin position="1"/>
        <end position="10"/>
    </location>
</feature>
<evidence type="ECO:0000256" key="4">
    <source>
        <dbReference type="SAM" id="MobiDB-lite"/>
    </source>
</evidence>
<gene>
    <name evidence="5" type="ORF">RDB_LOCUS54592</name>
    <name evidence="7" type="ORF">RhiXN_12138</name>
    <name evidence="6" type="ORF">RHS04_07999</name>
</gene>
<name>A0A8H7H176_9AGAM</name>
<keyword evidence="3" id="KW-0539">Nucleus</keyword>
<feature type="region of interest" description="Disordered" evidence="4">
    <location>
        <begin position="1"/>
        <end position="64"/>
    </location>
</feature>
<evidence type="ECO:0000313" key="5">
    <source>
        <dbReference type="EMBL" id="CAE6421050.1"/>
    </source>
</evidence>
<keyword evidence="2" id="KW-0804">Transcription</keyword>
<evidence type="ECO:0000313" key="8">
    <source>
        <dbReference type="Proteomes" id="UP000650582"/>
    </source>
</evidence>
<dbReference type="AlphaFoldDB" id="A0A8H7H176"/>
<feature type="region of interest" description="Disordered" evidence="4">
    <location>
        <begin position="738"/>
        <end position="759"/>
    </location>
</feature>